<reference evidence="1 2" key="1">
    <citation type="submission" date="2024-10" db="EMBL/GenBank/DDBJ databases">
        <authorList>
            <person name="Lu C.-H."/>
        </authorList>
    </citation>
    <scope>NUCLEOTIDE SEQUENCE [LARGE SCALE GENOMIC DNA]</scope>
    <source>
        <strain evidence="1 2">22LXZD03-01</strain>
    </source>
</reference>
<accession>A0ABW8GPR6</accession>
<protein>
    <submittedName>
        <fullName evidence="1">Uncharacterized protein</fullName>
    </submittedName>
</protein>
<proteinExistence type="predicted"/>
<dbReference type="RefSeq" id="WP_400447843.1">
    <property type="nucleotide sequence ID" value="NZ_JBIXLB010000001.1"/>
</dbReference>
<sequence>MLTLSTKLKIMEYELEIPSTKTDVREAQHTIFVLKKRGDRMPNYVINKNQQANGDHEIHDATNGCSYMPDSENQISLGYHPSCQSAVLDAKRSWPGYRINGCYYCCKPCHTS</sequence>
<evidence type="ECO:0000313" key="1">
    <source>
        <dbReference type="EMBL" id="MFJ5511304.1"/>
    </source>
</evidence>
<comment type="caution">
    <text evidence="1">The sequence shown here is derived from an EMBL/GenBank/DDBJ whole genome shotgun (WGS) entry which is preliminary data.</text>
</comment>
<dbReference type="Proteomes" id="UP001617702">
    <property type="component" value="Unassembled WGS sequence"/>
</dbReference>
<dbReference type="EMBL" id="JBIXLB010000001">
    <property type="protein sequence ID" value="MFJ5511304.1"/>
    <property type="molecule type" value="Genomic_DNA"/>
</dbReference>
<name>A0ABW8GPR6_9GAMM</name>
<keyword evidence="2" id="KW-1185">Reference proteome</keyword>
<evidence type="ECO:0000313" key="2">
    <source>
        <dbReference type="Proteomes" id="UP001617702"/>
    </source>
</evidence>
<gene>
    <name evidence="1" type="ORF">ACIPUH_00680</name>
</gene>
<organism evidence="1 2">
    <name type="scientific">Pectobacterium jejuense</name>
    <dbReference type="NCBI Taxonomy" id="2974022"/>
    <lineage>
        <taxon>Bacteria</taxon>
        <taxon>Pseudomonadati</taxon>
        <taxon>Pseudomonadota</taxon>
        <taxon>Gammaproteobacteria</taxon>
        <taxon>Enterobacterales</taxon>
        <taxon>Pectobacteriaceae</taxon>
        <taxon>Pectobacterium</taxon>
    </lineage>
</organism>